<comment type="caution">
    <text evidence="3">The sequence shown here is derived from an EMBL/GenBank/DDBJ whole genome shotgun (WGS) entry which is preliminary data.</text>
</comment>
<reference evidence="3" key="1">
    <citation type="submission" date="2019-01" db="EMBL/GenBank/DDBJ databases">
        <title>Genomic signatures and co-occurrence patterns of the ultra-small Saccharimodia (Patescibacteria phylum) suggest a symbiotic lifestyle.</title>
        <authorList>
            <person name="Lemos L."/>
            <person name="Medeiros J."/>
            <person name="Andreote F."/>
            <person name="Fernandes G."/>
            <person name="Varani A."/>
            <person name="Oliveira G."/>
            <person name="Pylro V."/>
        </authorList>
    </citation>
    <scope>NUCLEOTIDE SEQUENCE [LARGE SCALE GENOMIC DNA]</scope>
    <source>
        <strain evidence="3">AMD01</strain>
    </source>
</reference>
<dbReference type="SUPFAM" id="SSF82171">
    <property type="entry name" value="DPP6 N-terminal domain-like"/>
    <property type="match status" value="1"/>
</dbReference>
<dbReference type="InterPro" id="IPR013229">
    <property type="entry name" value="PEGA"/>
</dbReference>
<feature type="domain" description="PEGA" evidence="2">
    <location>
        <begin position="56"/>
        <end position="117"/>
    </location>
</feature>
<feature type="transmembrane region" description="Helical" evidence="1">
    <location>
        <begin position="20"/>
        <end position="41"/>
    </location>
</feature>
<proteinExistence type="predicted"/>
<evidence type="ECO:0000313" key="4">
    <source>
        <dbReference type="Proteomes" id="UP000289269"/>
    </source>
</evidence>
<protein>
    <submittedName>
        <fullName evidence="3">PEGA domain-containing protein</fullName>
    </submittedName>
</protein>
<dbReference type="Proteomes" id="UP000289269">
    <property type="component" value="Unassembled WGS sequence"/>
</dbReference>
<organism evidence="3 4">
    <name type="scientific">Candidatus Chaera renei</name>
    <dbReference type="NCBI Taxonomy" id="2506947"/>
    <lineage>
        <taxon>Bacteria</taxon>
        <taxon>Candidatus Saccharimonadota</taxon>
        <taxon>Candidatus Saccharimonadia</taxon>
        <taxon>Candidatus Saccharimonadales</taxon>
        <taxon>Candidatus Saccharimonadaceae</taxon>
        <taxon>Candidatus Chaera</taxon>
    </lineage>
</organism>
<dbReference type="Pfam" id="PF08308">
    <property type="entry name" value="PEGA"/>
    <property type="match status" value="1"/>
</dbReference>
<gene>
    <name evidence="3" type="ORF">EOT04_01965</name>
</gene>
<accession>A0A4Q0AIN8</accession>
<dbReference type="AlphaFoldDB" id="A0A4Q0AIN8"/>
<sequence>MKYPDLSSRRARLAIRFFTYGVMTVTTVALSAILLFLALGYRFDKKNLTFSQGALIQLRSRPEGANILVDNAKLGFNTPGKIIVSAGGHQVSMSLNGYRPWSKTVTVQPGQLLWLNYIRLVPDSITTRVIKQFPELNAARFSPDRRWLALQPSAAQPLLLLADLRNEQKPAFSDWAFTLPPLPPGTAQSIEIVEWDLGGRFLLIKRTVGQAQSFFRLDREKPAEALAVNPVLPGAPAVSAVHFAGTNGDVIYVLTAAGELRRLSLSAGGGGDLLASGVTQFNVYRGDMLWYIADRQNVRQVGVIKNSRDSVPITYPAGTPLRVALSSYFGHDYLAVADANRVSLIRDPAETAGVASSDFASFKTDQSSVDWLYFSANGRMLVAQQQANLTVYDLETNQIFRRSFPLGAQEPARKLGWLDDYYFWLDFGGNLRIVEFDGSNERFISSVHSGFEASFSENGQVLFSVGQNTLTKAFELQASNMIAQ</sequence>
<keyword evidence="1" id="KW-0472">Membrane</keyword>
<evidence type="ECO:0000256" key="1">
    <source>
        <dbReference type="SAM" id="Phobius"/>
    </source>
</evidence>
<dbReference type="EMBL" id="SCKW01000016">
    <property type="protein sequence ID" value="RWZ79263.1"/>
    <property type="molecule type" value="Genomic_DNA"/>
</dbReference>
<keyword evidence="1" id="KW-1133">Transmembrane helix</keyword>
<keyword evidence="1" id="KW-0812">Transmembrane</keyword>
<name>A0A4Q0AIN8_9BACT</name>
<keyword evidence="4" id="KW-1185">Reference proteome</keyword>
<evidence type="ECO:0000313" key="3">
    <source>
        <dbReference type="EMBL" id="RWZ79263.1"/>
    </source>
</evidence>
<evidence type="ECO:0000259" key="2">
    <source>
        <dbReference type="Pfam" id="PF08308"/>
    </source>
</evidence>